<name>A0A2K8PIA1_STRLA</name>
<dbReference type="Proteomes" id="UP000231791">
    <property type="component" value="Chromosome"/>
</dbReference>
<dbReference type="SUPFAM" id="SSF140453">
    <property type="entry name" value="EsxAB dimer-like"/>
    <property type="match status" value="1"/>
</dbReference>
<dbReference type="InterPro" id="IPR038332">
    <property type="entry name" value="PPE_sf"/>
</dbReference>
<dbReference type="RefSeq" id="WP_158740878.1">
    <property type="nucleotide sequence ID" value="NZ_CP024985.1"/>
</dbReference>
<feature type="compositionally biased region" description="Gly residues" evidence="1">
    <location>
        <begin position="360"/>
        <end position="382"/>
    </location>
</feature>
<sequence>MATDFEAYTHEQLLAMIASLDSATVVARATQLQGAAVAIKDIGESLRKHQVKGWEGEAADRFQEWVTRAGNATLRLADYSEEGSKWMTHAAQTMVEVKTNTPKYDASAAADLAAAHKFHNDPDAQQMGRTANSKLNGDRQEAIQQLTKLAQSYEASATQLNKAEIPTFPPPPGTFEPESSYGSVYVDRSNGEAGGGFSSAGSSHVLPSSGSGAASTGPDGASSGQPPRDNSLRPVGGPSQTPVIPDRSVDVGLDHVATLPDRVLPPTTGVPGPGPIAPGVPSSLPGVPLPPIGGSPMPGGGVPLPSARPPVGIGGKGSGIPVLPPRDAGIVGGKPLTPGSPTSGIPRGTVIGAEGTQAAGRGGVMGGGGLGGPHGPSGGGSAVGRRLAMEPGGVVGGRQPTAGSRSGTGGPPFTQGGSGLVRGGSGAGALGHGGAGASAPGNRRGGVGVGRPDYLSEDEETWQGDRRVVPPVID</sequence>
<dbReference type="AlphaFoldDB" id="A0A2K8PIA1"/>
<dbReference type="EMBL" id="CP024985">
    <property type="protein sequence ID" value="ATZ26464.1"/>
    <property type="molecule type" value="Genomic_DNA"/>
</dbReference>
<keyword evidence="3" id="KW-1185">Reference proteome</keyword>
<feature type="compositionally biased region" description="Low complexity" evidence="1">
    <location>
        <begin position="199"/>
        <end position="224"/>
    </location>
</feature>
<dbReference type="OrthoDB" id="4337967at2"/>
<feature type="compositionally biased region" description="Gly residues" evidence="1">
    <location>
        <begin position="406"/>
        <end position="436"/>
    </location>
</feature>
<organism evidence="2 3">
    <name type="scientific">Streptomyces lavendulae subsp. lavendulae</name>
    <dbReference type="NCBI Taxonomy" id="58340"/>
    <lineage>
        <taxon>Bacteria</taxon>
        <taxon>Bacillati</taxon>
        <taxon>Actinomycetota</taxon>
        <taxon>Actinomycetes</taxon>
        <taxon>Kitasatosporales</taxon>
        <taxon>Streptomycetaceae</taxon>
        <taxon>Streptomyces</taxon>
    </lineage>
</organism>
<dbReference type="GeneID" id="49389120"/>
<evidence type="ECO:0000256" key="1">
    <source>
        <dbReference type="SAM" id="MobiDB-lite"/>
    </source>
</evidence>
<evidence type="ECO:0000313" key="3">
    <source>
        <dbReference type="Proteomes" id="UP000231791"/>
    </source>
</evidence>
<proteinExistence type="predicted"/>
<accession>A0A2K8PIA1</accession>
<reference evidence="2 3" key="1">
    <citation type="submission" date="2017-11" db="EMBL/GenBank/DDBJ databases">
        <title>Complete genome sequence of Streptomyces lavendulae subsp. lavendulae CCM 3239 (formerly 'Streptomyces aureofaciens CCM 3239'), the producer of the angucycline-type antibiotic auricin.</title>
        <authorList>
            <person name="Busche T."/>
            <person name="Novakova R."/>
            <person name="Al'Dilaimi A."/>
            <person name="Homerova D."/>
            <person name="Feckova L."/>
            <person name="Rezuchova B."/>
            <person name="Mingyar E."/>
            <person name="Csolleiova D."/>
            <person name="Bekeova C."/>
            <person name="Winkler A."/>
            <person name="Sevcikova B."/>
            <person name="Kalinowski J."/>
            <person name="Kormanec J."/>
            <person name="Ruckert C."/>
        </authorList>
    </citation>
    <scope>NUCLEOTIDE SEQUENCE [LARGE SCALE GENOMIC DNA]</scope>
    <source>
        <strain evidence="2 3">CCM 3239</strain>
    </source>
</reference>
<dbReference type="KEGG" id="slx:SLAV_23275"/>
<feature type="region of interest" description="Disordered" evidence="1">
    <location>
        <begin position="163"/>
        <end position="248"/>
    </location>
</feature>
<evidence type="ECO:0000313" key="2">
    <source>
        <dbReference type="EMBL" id="ATZ26464.1"/>
    </source>
</evidence>
<protein>
    <submittedName>
        <fullName evidence="2">Uncharacterized protein</fullName>
    </submittedName>
</protein>
<gene>
    <name evidence="2" type="ORF">SLAV_23275</name>
</gene>
<dbReference type="Gene3D" id="1.20.1260.20">
    <property type="entry name" value="PPE superfamily"/>
    <property type="match status" value="1"/>
</dbReference>
<feature type="region of interest" description="Disordered" evidence="1">
    <location>
        <begin position="360"/>
        <end position="474"/>
    </location>
</feature>
<dbReference type="InterPro" id="IPR036689">
    <property type="entry name" value="ESAT-6-like_sf"/>
</dbReference>